<dbReference type="EMBL" id="AWGJ01000007">
    <property type="protein sequence ID" value="ODN77452.1"/>
    <property type="molecule type" value="Genomic_DNA"/>
</dbReference>
<name>A0A1E3HM73_9TREE</name>
<sequence>MFSIARLAPVLLTILTCLLYLVPFRNPRLSQQQREEAEFEAISQPVLIDRELERQIWDTISRDAPPDSHLLSRLHNTYHVRFDDLEVLAGLAVSLGVLETKASSRYYPECLFAGLVTMEIPFLPFTTLPQIFSSLQKTRECPSISSTALARNIGHNFGHLDIRVDHPLIPPEPVHDNFLPGHAYCSEELAKILGFPFPEGPMPDDWRHKTGRIIIPLSESEVCKETLSRLPTAIHSLSHIAQLDFLILPPSDPSPDLLQNVASCLARHFEYRDLAPPIHQGWYWRLSEAEKTRYLPRITVVNGEEWSPRITEDNGEGWSPRIVANGEKRYVSCVYITQSAAMKEMVMKEVRETFVLGEMEPSPMTGTQMRVDMEKVGWTRYVELEDTWWWTCKEGTWIRHNYEPYIPDHE</sequence>
<dbReference type="AlphaFoldDB" id="A0A1E3HM73"/>
<dbReference type="RefSeq" id="XP_018992688.1">
    <property type="nucleotide sequence ID" value="XM_019138745.1"/>
</dbReference>
<gene>
    <name evidence="1" type="ORF">L202_04630</name>
</gene>
<protein>
    <submittedName>
        <fullName evidence="1">Uncharacterized protein</fullName>
    </submittedName>
</protein>
<accession>A0A1E3HM73</accession>
<dbReference type="GeneID" id="30155939"/>
<evidence type="ECO:0000313" key="2">
    <source>
        <dbReference type="Proteomes" id="UP000094065"/>
    </source>
</evidence>
<comment type="caution">
    <text evidence="1">The sequence shown here is derived from an EMBL/GenBank/DDBJ whole genome shotgun (WGS) entry which is preliminary data.</text>
</comment>
<evidence type="ECO:0000313" key="1">
    <source>
        <dbReference type="EMBL" id="ODN77452.1"/>
    </source>
</evidence>
<reference evidence="1 2" key="1">
    <citation type="submission" date="2016-06" db="EMBL/GenBank/DDBJ databases">
        <title>Evolution of pathogenesis and genome organization in the Tremellales.</title>
        <authorList>
            <person name="Cuomo C."/>
            <person name="Litvintseva A."/>
            <person name="Heitman J."/>
            <person name="Chen Y."/>
            <person name="Sun S."/>
            <person name="Springer D."/>
            <person name="Dromer F."/>
            <person name="Young S."/>
            <person name="Zeng Q."/>
            <person name="Chapman S."/>
            <person name="Gujja S."/>
            <person name="Saif S."/>
            <person name="Birren B."/>
        </authorList>
    </citation>
    <scope>NUCLEOTIDE SEQUENCE [LARGE SCALE GENOMIC DNA]</scope>
    <source>
        <strain evidence="1 2">CBS 6039</strain>
    </source>
</reference>
<proteinExistence type="predicted"/>
<keyword evidence="2" id="KW-1185">Reference proteome</keyword>
<organism evidence="1 2">
    <name type="scientific">Cryptococcus amylolentus CBS 6039</name>
    <dbReference type="NCBI Taxonomy" id="1295533"/>
    <lineage>
        <taxon>Eukaryota</taxon>
        <taxon>Fungi</taxon>
        <taxon>Dikarya</taxon>
        <taxon>Basidiomycota</taxon>
        <taxon>Agaricomycotina</taxon>
        <taxon>Tremellomycetes</taxon>
        <taxon>Tremellales</taxon>
        <taxon>Cryptococcaceae</taxon>
        <taxon>Cryptococcus</taxon>
    </lineage>
</organism>
<dbReference type="Proteomes" id="UP000094065">
    <property type="component" value="Unassembled WGS sequence"/>
</dbReference>